<organism evidence="2 3">
    <name type="scientific">Naegleria lovaniensis</name>
    <name type="common">Amoeba</name>
    <dbReference type="NCBI Taxonomy" id="51637"/>
    <lineage>
        <taxon>Eukaryota</taxon>
        <taxon>Discoba</taxon>
        <taxon>Heterolobosea</taxon>
        <taxon>Tetramitia</taxon>
        <taxon>Eutetramitia</taxon>
        <taxon>Vahlkampfiidae</taxon>
        <taxon>Naegleria</taxon>
    </lineage>
</organism>
<comment type="caution">
    <text evidence="2">The sequence shown here is derived from an EMBL/GenBank/DDBJ whole genome shotgun (WGS) entry which is preliminary data.</text>
</comment>
<protein>
    <submittedName>
        <fullName evidence="2">Uncharacterized protein</fullName>
    </submittedName>
</protein>
<dbReference type="RefSeq" id="XP_044553241.1">
    <property type="nucleotide sequence ID" value="XM_044690660.1"/>
</dbReference>
<evidence type="ECO:0000313" key="2">
    <source>
        <dbReference type="EMBL" id="KAG2389249.1"/>
    </source>
</evidence>
<evidence type="ECO:0000256" key="1">
    <source>
        <dbReference type="SAM" id="Phobius"/>
    </source>
</evidence>
<dbReference type="AlphaFoldDB" id="A0AA88H0E6"/>
<evidence type="ECO:0000313" key="3">
    <source>
        <dbReference type="Proteomes" id="UP000816034"/>
    </source>
</evidence>
<proteinExistence type="predicted"/>
<dbReference type="Proteomes" id="UP000816034">
    <property type="component" value="Unassembled WGS sequence"/>
</dbReference>
<accession>A0AA88H0E6</accession>
<feature type="transmembrane region" description="Helical" evidence="1">
    <location>
        <begin position="102"/>
        <end position="121"/>
    </location>
</feature>
<keyword evidence="1" id="KW-0472">Membrane</keyword>
<dbReference type="EMBL" id="PYSW02000008">
    <property type="protein sequence ID" value="KAG2389249.1"/>
    <property type="molecule type" value="Genomic_DNA"/>
</dbReference>
<name>A0AA88H0E6_NAELO</name>
<keyword evidence="1" id="KW-0812">Transmembrane</keyword>
<gene>
    <name evidence="2" type="ORF">C9374_014649</name>
</gene>
<dbReference type="GeneID" id="68107102"/>
<sequence length="148" mass="18055">MSFFRKLNKMRQDHLRNGGDYENYQGRKDEESVDEIYDANTLEICFSSLPNDDSTSSSQGLNFILYNRRRKPSQHEYYSATFYEQMIMYISDLLFGRHDMNTSRWLMLIACILSLLGYVYYRWLYLKRREERQDFVDLALRQKYRFLK</sequence>
<reference evidence="2 3" key="1">
    <citation type="journal article" date="2018" name="BMC Genomics">
        <title>The genome of Naegleria lovaniensis, the basis for a comparative approach to unravel pathogenicity factors of the human pathogenic amoeba N. fowleri.</title>
        <authorList>
            <person name="Liechti N."/>
            <person name="Schurch N."/>
            <person name="Bruggmann R."/>
            <person name="Wittwer M."/>
        </authorList>
    </citation>
    <scope>NUCLEOTIDE SEQUENCE [LARGE SCALE GENOMIC DNA]</scope>
    <source>
        <strain evidence="2 3">ATCC 30569</strain>
    </source>
</reference>
<keyword evidence="3" id="KW-1185">Reference proteome</keyword>
<keyword evidence="1" id="KW-1133">Transmembrane helix</keyword>